<accession>A0A4Y7PJ24</accession>
<dbReference type="Proteomes" id="UP000294933">
    <property type="component" value="Unassembled WGS sequence"/>
</dbReference>
<organism evidence="1 2">
    <name type="scientific">Rickenella mellea</name>
    <dbReference type="NCBI Taxonomy" id="50990"/>
    <lineage>
        <taxon>Eukaryota</taxon>
        <taxon>Fungi</taxon>
        <taxon>Dikarya</taxon>
        <taxon>Basidiomycota</taxon>
        <taxon>Agaricomycotina</taxon>
        <taxon>Agaricomycetes</taxon>
        <taxon>Hymenochaetales</taxon>
        <taxon>Rickenellaceae</taxon>
        <taxon>Rickenella</taxon>
    </lineage>
</organism>
<keyword evidence="2" id="KW-1185">Reference proteome</keyword>
<name>A0A4Y7PJ24_9AGAM</name>
<evidence type="ECO:0008006" key="3">
    <source>
        <dbReference type="Google" id="ProtNLM"/>
    </source>
</evidence>
<dbReference type="AlphaFoldDB" id="A0A4Y7PJ24"/>
<gene>
    <name evidence="1" type="ORF">BD410DRAFT_139072</name>
</gene>
<proteinExistence type="predicted"/>
<evidence type="ECO:0000313" key="2">
    <source>
        <dbReference type="Proteomes" id="UP000294933"/>
    </source>
</evidence>
<evidence type="ECO:0000313" key="1">
    <source>
        <dbReference type="EMBL" id="TDL15086.1"/>
    </source>
</evidence>
<sequence length="285" mass="31477">MRGPGAHLLRRWIRILCRSLWISRSFNLNRVRRIESGVFSARFREFDAKHASLQNPRLYQVNDAIEIILPTKSTPITPPFLRCQVDRLWPDTPSPPTYYSFLHIIDYSETTHRDSTIDIHLDFDGSNSGSIPDFIPSPASRCMVIEEVSASYHQCFNASSSHTFGSPGDFDESSVLNRSFSSPAVGFDISPAAESTHCFNQGSSQAFGGDPGYQWSFEGTVLDDIPLAPSTSAFGCAMGTPELLKPVFLSSCSPTPATVHRKIGVRDFCVKKVLGNGAFGDVYLT</sequence>
<protein>
    <recommendedName>
        <fullName evidence="3">Protein kinase domain-containing protein</fullName>
    </recommendedName>
</protein>
<dbReference type="VEuPathDB" id="FungiDB:BD410DRAFT_139072"/>
<reference evidence="1 2" key="1">
    <citation type="submission" date="2018-06" db="EMBL/GenBank/DDBJ databases">
        <title>A transcriptomic atlas of mushroom development highlights an independent origin of complex multicellularity.</title>
        <authorList>
            <consortium name="DOE Joint Genome Institute"/>
            <person name="Krizsan K."/>
            <person name="Almasi E."/>
            <person name="Merenyi Z."/>
            <person name="Sahu N."/>
            <person name="Viragh M."/>
            <person name="Koszo T."/>
            <person name="Mondo S."/>
            <person name="Kiss B."/>
            <person name="Balint B."/>
            <person name="Kues U."/>
            <person name="Barry K."/>
            <person name="Hegedus J.C."/>
            <person name="Henrissat B."/>
            <person name="Johnson J."/>
            <person name="Lipzen A."/>
            <person name="Ohm R."/>
            <person name="Nagy I."/>
            <person name="Pangilinan J."/>
            <person name="Yan J."/>
            <person name="Xiong Y."/>
            <person name="Grigoriev I.V."/>
            <person name="Hibbett D.S."/>
            <person name="Nagy L.G."/>
        </authorList>
    </citation>
    <scope>NUCLEOTIDE SEQUENCE [LARGE SCALE GENOMIC DNA]</scope>
    <source>
        <strain evidence="1 2">SZMC22713</strain>
    </source>
</reference>
<dbReference type="EMBL" id="ML170291">
    <property type="protein sequence ID" value="TDL15086.1"/>
    <property type="molecule type" value="Genomic_DNA"/>
</dbReference>